<accession>A0ABD0LWD0</accession>
<dbReference type="Proteomes" id="UP001519460">
    <property type="component" value="Unassembled WGS sequence"/>
</dbReference>
<evidence type="ECO:0000313" key="1">
    <source>
        <dbReference type="EMBL" id="KAK7503693.1"/>
    </source>
</evidence>
<protein>
    <submittedName>
        <fullName evidence="1">Uncharacterized protein</fullName>
    </submittedName>
</protein>
<dbReference type="EMBL" id="JACVVK020000019">
    <property type="protein sequence ID" value="KAK7503693.1"/>
    <property type="molecule type" value="Genomic_DNA"/>
</dbReference>
<gene>
    <name evidence="1" type="ORF">BaRGS_00005232</name>
</gene>
<organism evidence="1 2">
    <name type="scientific">Batillaria attramentaria</name>
    <dbReference type="NCBI Taxonomy" id="370345"/>
    <lineage>
        <taxon>Eukaryota</taxon>
        <taxon>Metazoa</taxon>
        <taxon>Spiralia</taxon>
        <taxon>Lophotrochozoa</taxon>
        <taxon>Mollusca</taxon>
        <taxon>Gastropoda</taxon>
        <taxon>Caenogastropoda</taxon>
        <taxon>Sorbeoconcha</taxon>
        <taxon>Cerithioidea</taxon>
        <taxon>Batillariidae</taxon>
        <taxon>Batillaria</taxon>
    </lineage>
</organism>
<keyword evidence="2" id="KW-1185">Reference proteome</keyword>
<comment type="caution">
    <text evidence="1">The sequence shown here is derived from an EMBL/GenBank/DDBJ whole genome shotgun (WGS) entry which is preliminary data.</text>
</comment>
<sequence length="249" mass="27291">MEPLFVLPPHLGFYTVTVACKITQKLEKRGHVPAVPVREAQSPPDLSQGLGQQLSPLRIANMTHSELQEILPKLVLAVQQQGSSRRRPDWWSHSVPWTQHSSGSTYKVGLRVPEAGLHVMAVTFVTSGVPASSLANLRRAVQLCCSHLSQHTVRPSPAAQPRVIDWLNSNPPSRSCAQNTKGIQFPIGRYICVTCVGKSFLARTHCRNIRCVVAGDLFLCQSPPHRLLQRLLVLGPLPSPLMTPPPPGV</sequence>
<proteinExistence type="predicted"/>
<name>A0ABD0LWD0_9CAEN</name>
<evidence type="ECO:0000313" key="2">
    <source>
        <dbReference type="Proteomes" id="UP001519460"/>
    </source>
</evidence>
<reference evidence="1 2" key="1">
    <citation type="journal article" date="2023" name="Sci. Data">
        <title>Genome assembly of the Korean intertidal mud-creeper Batillaria attramentaria.</title>
        <authorList>
            <person name="Patra A.K."/>
            <person name="Ho P.T."/>
            <person name="Jun S."/>
            <person name="Lee S.J."/>
            <person name="Kim Y."/>
            <person name="Won Y.J."/>
        </authorList>
    </citation>
    <scope>NUCLEOTIDE SEQUENCE [LARGE SCALE GENOMIC DNA]</scope>
    <source>
        <strain evidence="1">Wonlab-2016</strain>
    </source>
</reference>
<dbReference type="AlphaFoldDB" id="A0ABD0LWD0"/>